<evidence type="ECO:0000256" key="1">
    <source>
        <dbReference type="ARBA" id="ARBA00006484"/>
    </source>
</evidence>
<name>A0A1F6EFG1_9BACT</name>
<dbReference type="InterPro" id="IPR020904">
    <property type="entry name" value="Sc_DH/Rdtase_CS"/>
</dbReference>
<dbReference type="EMBL" id="MFLV01000004">
    <property type="protein sequence ID" value="OGG71992.1"/>
    <property type="molecule type" value="Genomic_DNA"/>
</dbReference>
<dbReference type="AlphaFoldDB" id="A0A1F6EFG1"/>
<comment type="similarity">
    <text evidence="1">Belongs to the short-chain dehydrogenases/reductases (SDR) family.</text>
</comment>
<evidence type="ECO:0000313" key="3">
    <source>
        <dbReference type="EMBL" id="OGG71992.1"/>
    </source>
</evidence>
<proteinExistence type="inferred from homology"/>
<dbReference type="InterPro" id="IPR002347">
    <property type="entry name" value="SDR_fam"/>
</dbReference>
<comment type="caution">
    <text evidence="3">The sequence shown here is derived from an EMBL/GenBank/DDBJ whole genome shotgun (WGS) entry which is preliminary data.</text>
</comment>
<dbReference type="PRINTS" id="PR00081">
    <property type="entry name" value="GDHRDH"/>
</dbReference>
<reference evidence="3 4" key="1">
    <citation type="journal article" date="2016" name="Nat. Commun.">
        <title>Thousands of microbial genomes shed light on interconnected biogeochemical processes in an aquifer system.</title>
        <authorList>
            <person name="Anantharaman K."/>
            <person name="Brown C.T."/>
            <person name="Hug L.A."/>
            <person name="Sharon I."/>
            <person name="Castelle C.J."/>
            <person name="Probst A.J."/>
            <person name="Thomas B.C."/>
            <person name="Singh A."/>
            <person name="Wilkins M.J."/>
            <person name="Karaoz U."/>
            <person name="Brodie E.L."/>
            <person name="Williams K.H."/>
            <person name="Hubbard S.S."/>
            <person name="Banfield J.F."/>
        </authorList>
    </citation>
    <scope>NUCLEOTIDE SEQUENCE [LARGE SCALE GENOMIC DNA]</scope>
</reference>
<dbReference type="Gene3D" id="3.40.50.720">
    <property type="entry name" value="NAD(P)-binding Rossmann-like Domain"/>
    <property type="match status" value="1"/>
</dbReference>
<dbReference type="Pfam" id="PF13561">
    <property type="entry name" value="adh_short_C2"/>
    <property type="match status" value="1"/>
</dbReference>
<evidence type="ECO:0000313" key="4">
    <source>
        <dbReference type="Proteomes" id="UP000179115"/>
    </source>
</evidence>
<evidence type="ECO:0000256" key="2">
    <source>
        <dbReference type="ARBA" id="ARBA00023002"/>
    </source>
</evidence>
<dbReference type="PANTHER" id="PTHR42760">
    <property type="entry name" value="SHORT-CHAIN DEHYDROGENASES/REDUCTASES FAMILY MEMBER"/>
    <property type="match status" value="1"/>
</dbReference>
<dbReference type="InterPro" id="IPR036291">
    <property type="entry name" value="NAD(P)-bd_dom_sf"/>
</dbReference>
<accession>A0A1F6EFG1</accession>
<dbReference type="PANTHER" id="PTHR42760:SF133">
    <property type="entry name" value="3-OXOACYL-[ACYL-CARRIER-PROTEIN] REDUCTASE"/>
    <property type="match status" value="1"/>
</dbReference>
<organism evidence="3 4">
    <name type="scientific">Candidatus Kaiserbacteria bacterium RIFCSPLOWO2_01_FULL_51_21</name>
    <dbReference type="NCBI Taxonomy" id="1798508"/>
    <lineage>
        <taxon>Bacteria</taxon>
        <taxon>Candidatus Kaiseribacteriota</taxon>
    </lineage>
</organism>
<evidence type="ECO:0008006" key="5">
    <source>
        <dbReference type="Google" id="ProtNLM"/>
    </source>
</evidence>
<dbReference type="PROSITE" id="PS00061">
    <property type="entry name" value="ADH_SHORT"/>
    <property type="match status" value="1"/>
</dbReference>
<gene>
    <name evidence="3" type="ORF">A3A35_01210</name>
</gene>
<dbReference type="GO" id="GO:0016616">
    <property type="term" value="F:oxidoreductase activity, acting on the CH-OH group of donors, NAD or NADP as acceptor"/>
    <property type="evidence" value="ECO:0007669"/>
    <property type="project" value="TreeGrafter"/>
</dbReference>
<protein>
    <recommendedName>
        <fullName evidence="5">Short-chain dehydrogenase</fullName>
    </recommendedName>
</protein>
<dbReference type="SUPFAM" id="SSF51735">
    <property type="entry name" value="NAD(P)-binding Rossmann-fold domains"/>
    <property type="match status" value="1"/>
</dbReference>
<dbReference type="STRING" id="1798508.A3A35_01210"/>
<sequence length="246" mass="26426">MQSTFDIAGRVIIITGGSGFLGTQYRKALEEAGAIVENFDIDTGVDVTKEESVQAAVARVLKKHVKIDGLITNAAANPKADEEVNGGPWAPYSEFSADLFRRELDLNLIGSFLAAKTVSKPMMEQRRGSIVFVGSDLALIGPANFLYPEGRFKDIAYGTSKAGILGLMRFFAAYLGPYSVRANALVPGGMLRGHDPEFAKKNGALNMLGRMSNENEYNGAVQFLLSDASSYMTGASLIIDGGRTAW</sequence>
<dbReference type="Proteomes" id="UP000179115">
    <property type="component" value="Unassembled WGS sequence"/>
</dbReference>
<keyword evidence="2" id="KW-0560">Oxidoreductase</keyword>